<dbReference type="OrthoDB" id="1190472at2759"/>
<organism evidence="3 4">
    <name type="scientific">Pyrus ussuriensis x Pyrus communis</name>
    <dbReference type="NCBI Taxonomy" id="2448454"/>
    <lineage>
        <taxon>Eukaryota</taxon>
        <taxon>Viridiplantae</taxon>
        <taxon>Streptophyta</taxon>
        <taxon>Embryophyta</taxon>
        <taxon>Tracheophyta</taxon>
        <taxon>Spermatophyta</taxon>
        <taxon>Magnoliopsida</taxon>
        <taxon>eudicotyledons</taxon>
        <taxon>Gunneridae</taxon>
        <taxon>Pentapetalae</taxon>
        <taxon>rosids</taxon>
        <taxon>fabids</taxon>
        <taxon>Rosales</taxon>
        <taxon>Rosaceae</taxon>
        <taxon>Amygdaloideae</taxon>
        <taxon>Maleae</taxon>
        <taxon>Pyrus</taxon>
    </lineage>
</organism>
<protein>
    <recommendedName>
        <fullName evidence="2">Reverse transcriptase Ty1/copia-type domain-containing protein</fullName>
    </recommendedName>
</protein>
<dbReference type="AlphaFoldDB" id="A0A5N5IIN2"/>
<evidence type="ECO:0000313" key="4">
    <source>
        <dbReference type="Proteomes" id="UP000327157"/>
    </source>
</evidence>
<dbReference type="Pfam" id="PF07727">
    <property type="entry name" value="RVT_2"/>
    <property type="match status" value="1"/>
</dbReference>
<evidence type="ECO:0000259" key="2">
    <source>
        <dbReference type="Pfam" id="PF07727"/>
    </source>
</evidence>
<dbReference type="CDD" id="cd09272">
    <property type="entry name" value="RNase_HI_RT_Ty1"/>
    <property type="match status" value="1"/>
</dbReference>
<dbReference type="PANTHER" id="PTHR11439">
    <property type="entry name" value="GAG-POL-RELATED RETROTRANSPOSON"/>
    <property type="match status" value="1"/>
</dbReference>
<reference evidence="3 4" key="3">
    <citation type="submission" date="2019-11" db="EMBL/GenBank/DDBJ databases">
        <title>A de novo genome assembly of a pear dwarfing rootstock.</title>
        <authorList>
            <person name="Wang F."/>
            <person name="Wang J."/>
            <person name="Li S."/>
            <person name="Zhang Y."/>
            <person name="Fang M."/>
            <person name="Ma L."/>
            <person name="Zhao Y."/>
            <person name="Jiang S."/>
        </authorList>
    </citation>
    <scope>NUCLEOTIDE SEQUENCE [LARGE SCALE GENOMIC DNA]</scope>
    <source>
        <strain evidence="3">S2</strain>
        <tissue evidence="3">Leaf</tissue>
    </source>
</reference>
<proteinExistence type="predicted"/>
<dbReference type="InterPro" id="IPR013103">
    <property type="entry name" value="RVT_2"/>
</dbReference>
<evidence type="ECO:0000256" key="1">
    <source>
        <dbReference type="SAM" id="MobiDB-lite"/>
    </source>
</evidence>
<reference evidence="4" key="2">
    <citation type="submission" date="2019-10" db="EMBL/GenBank/DDBJ databases">
        <title>A de novo genome assembly of a pear dwarfing rootstock.</title>
        <authorList>
            <person name="Wang F."/>
            <person name="Wang J."/>
            <person name="Li S."/>
            <person name="Zhang Y."/>
            <person name="Fang M."/>
            <person name="Ma L."/>
            <person name="Zhao Y."/>
            <person name="Jiang S."/>
        </authorList>
    </citation>
    <scope>NUCLEOTIDE SEQUENCE [LARGE SCALE GENOMIC DNA]</scope>
</reference>
<sequence length="639" mass="71195">MAGVIERSRLKLEGGSHGSANNSILSLVVIQSDASNVSSTVKLNGLNYPFWSKVLEMHIARRSTKGFVTRSIKKPKEDSAEYETWETGNAIVKGFFIHLCTAKEVCAIDLKTLQEEIQLDCAYAFLTGLDDIFDKVRSDILRTQHLPSVVEVFFVVRREAQCHATMMGGSVVGNQGGTPHPPMMSQPPSYGRSYSSSSSTNSLPFTQENKDNLKCSFCGQTRHTEDICFQKHDVPKWFLELKKKLCVNERATNGASGSRASVATATPSNKEAVQIQRDLSQTLLTRINSSESSPNTGTTKEIIGLDTKIKGLYYVDDVVPCRTNVVRASRTRVQPLIAEEGNAKSPYASTCAEVAFLLSSSIVPLSNTSSLNISEFDVNNAFLHGHVEEEVYMDFPPGYNIGGKMGVCQLWKSLYRIKQSSCAWFGRSTQAMRKNGYYQSHYDHTLFVKRRNDLLKETSMLGCKPVDTPIAGKHQLEIYSDQEPVDKAHTCLDIAYAVSLVSQFMHSPNVDHMAAVMQGFTDIDWVGDVTDRRSTSGYFTFVGGNLVTWRSKKQKVVSRSSVEVEFEGMAHGNSVQHDRTKHVEVDWHFIKERLEKKIVSILFVNSEEQLADILTHAVWGRIFGDSLVKLGMCDIYAPT</sequence>
<evidence type="ECO:0000313" key="3">
    <source>
        <dbReference type="EMBL" id="KAB2635094.1"/>
    </source>
</evidence>
<comment type="caution">
    <text evidence="3">The sequence shown here is derived from an EMBL/GenBank/DDBJ whole genome shotgun (WGS) entry which is preliminary data.</text>
</comment>
<feature type="compositionally biased region" description="Low complexity" evidence="1">
    <location>
        <begin position="186"/>
        <end position="202"/>
    </location>
</feature>
<keyword evidence="4" id="KW-1185">Reference proteome</keyword>
<dbReference type="PANTHER" id="PTHR11439:SF467">
    <property type="entry name" value="INTEGRASE CATALYTIC DOMAIN-CONTAINING PROTEIN"/>
    <property type="match status" value="1"/>
</dbReference>
<dbReference type="EMBL" id="SMOL01000004">
    <property type="protein sequence ID" value="KAB2635094.1"/>
    <property type="molecule type" value="Genomic_DNA"/>
</dbReference>
<dbReference type="Proteomes" id="UP000327157">
    <property type="component" value="Chromosome 5"/>
</dbReference>
<reference evidence="3 4" key="1">
    <citation type="submission" date="2019-09" db="EMBL/GenBank/DDBJ databases">
        <authorList>
            <person name="Ou C."/>
        </authorList>
    </citation>
    <scope>NUCLEOTIDE SEQUENCE [LARGE SCALE GENOMIC DNA]</scope>
    <source>
        <strain evidence="3">S2</strain>
        <tissue evidence="3">Leaf</tissue>
    </source>
</reference>
<accession>A0A5N5IIN2</accession>
<gene>
    <name evidence="3" type="ORF">D8674_025628</name>
</gene>
<name>A0A5N5IIN2_9ROSA</name>
<feature type="domain" description="Reverse transcriptase Ty1/copia-type" evidence="2">
    <location>
        <begin position="364"/>
        <end position="450"/>
    </location>
</feature>
<feature type="region of interest" description="Disordered" evidence="1">
    <location>
        <begin position="173"/>
        <end position="205"/>
    </location>
</feature>